<dbReference type="RefSeq" id="WP_027265015.1">
    <property type="nucleotide sequence ID" value="NZ_CAXYJF010000010.1"/>
</dbReference>
<dbReference type="PANTHER" id="PTHR31438">
    <property type="entry name" value="LYSINE N-ACYLTRANSFERASE C17G9.06C-RELATED"/>
    <property type="match status" value="1"/>
</dbReference>
<dbReference type="EMBL" id="DACWOD010000006">
    <property type="protein sequence ID" value="HAU2396548.1"/>
    <property type="molecule type" value="Genomic_DNA"/>
</dbReference>
<evidence type="ECO:0000313" key="3">
    <source>
        <dbReference type="EMBL" id="HAU2396548.1"/>
    </source>
</evidence>
<accession>A0AAN5Q4J0</accession>
<evidence type="ECO:0000259" key="2">
    <source>
        <dbReference type="PROSITE" id="PS51186"/>
    </source>
</evidence>
<dbReference type="GO" id="GO:0016410">
    <property type="term" value="F:N-acyltransferase activity"/>
    <property type="evidence" value="ECO:0007669"/>
    <property type="project" value="TreeGrafter"/>
</dbReference>
<dbReference type="Proteomes" id="UP000863577">
    <property type="component" value="Unassembled WGS sequence"/>
</dbReference>
<feature type="domain" description="N-acetyltransferase" evidence="2">
    <location>
        <begin position="3"/>
        <end position="176"/>
    </location>
</feature>
<evidence type="ECO:0000313" key="4">
    <source>
        <dbReference type="Proteomes" id="UP000863577"/>
    </source>
</evidence>
<dbReference type="SUPFAM" id="SSF55729">
    <property type="entry name" value="Acyl-CoA N-acyltransferases (Nat)"/>
    <property type="match status" value="1"/>
</dbReference>
<reference evidence="3" key="1">
    <citation type="journal article" date="2018" name="Genome Biol.">
        <title>SKESA: strategic k-mer extension for scrupulous assemblies.</title>
        <authorList>
            <person name="Souvorov A."/>
            <person name="Agarwala R."/>
            <person name="Lipman D.J."/>
        </authorList>
    </citation>
    <scope>NUCLEOTIDE SEQUENCE</scope>
    <source>
        <strain evidence="3">CL18-200174</strain>
    </source>
</reference>
<keyword evidence="1" id="KW-0046">Antibiotic resistance</keyword>
<reference evidence="3" key="2">
    <citation type="submission" date="2019-09" db="EMBL/GenBank/DDBJ databases">
        <authorList>
            <consortium name="NCBI Pathogen Detection Project"/>
        </authorList>
    </citation>
    <scope>NUCLEOTIDE SEQUENCE</scope>
    <source>
        <strain evidence="3">CL18-200174</strain>
    </source>
</reference>
<protein>
    <submittedName>
        <fullName evidence="3">GNAT family N-acetyltransferase</fullName>
    </submittedName>
</protein>
<sequence length="179" mass="20797">MTISFRSLSEQDFPFLLKWLETPHVKTWWDSEVVWTIDKITQKYSSYVNQYKIENGKEKSIFAFIILLDEQPIGYIQYYDARDFLPLPVSKTFDFKKSAAIDFYLGEKSILGQGVGSVALKQFVQNIVFQQFDTALVTPDIKNHSAIACYQKAGFIPCLTKEETNELWFIAKKEVPYVH</sequence>
<dbReference type="PROSITE" id="PS51186">
    <property type="entry name" value="GNAT"/>
    <property type="match status" value="1"/>
</dbReference>
<gene>
    <name evidence="3" type="ORF">JBK99_09445</name>
</gene>
<dbReference type="AlphaFoldDB" id="A0AAN5Q4J0"/>
<comment type="caution">
    <text evidence="3">The sequence shown here is derived from an EMBL/GenBank/DDBJ whole genome shotgun (WGS) entry which is preliminary data.</text>
</comment>
<proteinExistence type="predicted"/>
<organism evidence="3 4">
    <name type="scientific">Legionella pneumophila</name>
    <dbReference type="NCBI Taxonomy" id="446"/>
    <lineage>
        <taxon>Bacteria</taxon>
        <taxon>Pseudomonadati</taxon>
        <taxon>Pseudomonadota</taxon>
        <taxon>Gammaproteobacteria</taxon>
        <taxon>Legionellales</taxon>
        <taxon>Legionellaceae</taxon>
        <taxon>Legionella</taxon>
    </lineage>
</organism>
<name>A0AAN5Q4J0_LEGPN</name>
<dbReference type="Gene3D" id="3.40.630.30">
    <property type="match status" value="1"/>
</dbReference>
<dbReference type="PANTHER" id="PTHR31438:SF1">
    <property type="entry name" value="LYSINE N-ACYLTRANSFERASE C17G9.06C-RELATED"/>
    <property type="match status" value="1"/>
</dbReference>
<evidence type="ECO:0000256" key="1">
    <source>
        <dbReference type="ARBA" id="ARBA00023251"/>
    </source>
</evidence>
<dbReference type="GO" id="GO:0046677">
    <property type="term" value="P:response to antibiotic"/>
    <property type="evidence" value="ECO:0007669"/>
    <property type="project" value="UniProtKB-KW"/>
</dbReference>
<dbReference type="InterPro" id="IPR016181">
    <property type="entry name" value="Acyl_CoA_acyltransferase"/>
</dbReference>
<dbReference type="InterPro" id="IPR000182">
    <property type="entry name" value="GNAT_dom"/>
</dbReference>
<dbReference type="Pfam" id="PF13523">
    <property type="entry name" value="Acetyltransf_8"/>
    <property type="match status" value="1"/>
</dbReference>